<sequence length="93" mass="10791">MTVQIPKISDIPEAERTPLVLILLEAITQLREEVQLLKDEIAKIDDALVFALSSYYLPSRTFKLLSFRSTTKSYAVYPHHDLVEFKYRLKACF</sequence>
<proteinExistence type="predicted"/>
<protein>
    <submittedName>
        <fullName evidence="2">Uncharacterized protein</fullName>
    </submittedName>
</protein>
<organism evidence="2">
    <name type="scientific">uncultured Desulfobacterium sp</name>
    <dbReference type="NCBI Taxonomy" id="201089"/>
    <lineage>
        <taxon>Bacteria</taxon>
        <taxon>Pseudomonadati</taxon>
        <taxon>Thermodesulfobacteriota</taxon>
        <taxon>Desulfobacteria</taxon>
        <taxon>Desulfobacterales</taxon>
        <taxon>Desulfobacteriaceae</taxon>
        <taxon>Desulfobacterium</taxon>
        <taxon>environmental samples</taxon>
    </lineage>
</organism>
<dbReference type="AlphaFoldDB" id="E1YLJ1"/>
<evidence type="ECO:0000313" key="2">
    <source>
        <dbReference type="EMBL" id="CBX30974.1"/>
    </source>
</evidence>
<feature type="coiled-coil region" evidence="1">
    <location>
        <begin position="20"/>
        <end position="47"/>
    </location>
</feature>
<reference evidence="2" key="1">
    <citation type="journal article" date="2011" name="Environ. Microbiol.">
        <title>Genomic insights into the metabolic potential of the polycyclic aromatic hydrocarbon degrading sulfate-reducing Deltaproteobacterium N47.</title>
        <authorList>
            <person name="Bergmann F."/>
            <person name="Selesi D."/>
            <person name="Weinmaier T."/>
            <person name="Tischler P."/>
            <person name="Rattei T."/>
            <person name="Meckenstock R.U."/>
        </authorList>
    </citation>
    <scope>NUCLEOTIDE SEQUENCE</scope>
</reference>
<gene>
    <name evidence="2" type="ORF">N47_E44860</name>
</gene>
<accession>E1YLJ1</accession>
<name>E1YLJ1_9BACT</name>
<dbReference type="EMBL" id="FR695877">
    <property type="protein sequence ID" value="CBX30974.1"/>
    <property type="molecule type" value="Genomic_DNA"/>
</dbReference>
<keyword evidence="1" id="KW-0175">Coiled coil</keyword>
<evidence type="ECO:0000256" key="1">
    <source>
        <dbReference type="SAM" id="Coils"/>
    </source>
</evidence>